<accession>A0A8S3IP80</accession>
<dbReference type="Proteomes" id="UP000681720">
    <property type="component" value="Unassembled WGS sequence"/>
</dbReference>
<comment type="caution">
    <text evidence="2">The sequence shown here is derived from an EMBL/GenBank/DDBJ whole genome shotgun (WGS) entry which is preliminary data.</text>
</comment>
<evidence type="ECO:0000313" key="3">
    <source>
        <dbReference type="Proteomes" id="UP000676336"/>
    </source>
</evidence>
<reference evidence="2" key="1">
    <citation type="submission" date="2021-02" db="EMBL/GenBank/DDBJ databases">
        <authorList>
            <person name="Nowell W R."/>
        </authorList>
    </citation>
    <scope>NUCLEOTIDE SEQUENCE</scope>
</reference>
<organism evidence="2 3">
    <name type="scientific">Rotaria magnacalcarata</name>
    <dbReference type="NCBI Taxonomy" id="392030"/>
    <lineage>
        <taxon>Eukaryota</taxon>
        <taxon>Metazoa</taxon>
        <taxon>Spiralia</taxon>
        <taxon>Gnathifera</taxon>
        <taxon>Rotifera</taxon>
        <taxon>Eurotatoria</taxon>
        <taxon>Bdelloidea</taxon>
        <taxon>Philodinida</taxon>
        <taxon>Philodinidae</taxon>
        <taxon>Rotaria</taxon>
    </lineage>
</organism>
<dbReference type="EMBL" id="CAJOBI010334838">
    <property type="protein sequence ID" value="CAF5204302.1"/>
    <property type="molecule type" value="Genomic_DNA"/>
</dbReference>
<proteinExistence type="predicted"/>
<evidence type="ECO:0000313" key="1">
    <source>
        <dbReference type="EMBL" id="CAF5174303.1"/>
    </source>
</evidence>
<dbReference type="EMBL" id="CAJOBJ010325385">
    <property type="protein sequence ID" value="CAF5174303.1"/>
    <property type="molecule type" value="Genomic_DNA"/>
</dbReference>
<gene>
    <name evidence="1" type="ORF">GIL414_LOCUS67148</name>
    <name evidence="2" type="ORF">SMN809_LOCUS76439</name>
</gene>
<protein>
    <submittedName>
        <fullName evidence="2">Uncharacterized protein</fullName>
    </submittedName>
</protein>
<feature type="non-terminal residue" evidence="2">
    <location>
        <position position="41"/>
    </location>
</feature>
<name>A0A8S3IP80_9BILA</name>
<evidence type="ECO:0000313" key="2">
    <source>
        <dbReference type="EMBL" id="CAF5204302.1"/>
    </source>
</evidence>
<sequence length="41" mass="4450">MPLWNTTDDVPNAVLDFDLTRIELGGPLNTTNITISFDGDG</sequence>
<dbReference type="AlphaFoldDB" id="A0A8S3IP80"/>
<dbReference type="Proteomes" id="UP000676336">
    <property type="component" value="Unassembled WGS sequence"/>
</dbReference>